<evidence type="ECO:0000256" key="8">
    <source>
        <dbReference type="SAM" id="Phobius"/>
    </source>
</evidence>
<evidence type="ECO:0000256" key="2">
    <source>
        <dbReference type="ARBA" id="ARBA00022679"/>
    </source>
</evidence>
<dbReference type="Pfam" id="PF01553">
    <property type="entry name" value="Acyltransferase"/>
    <property type="match status" value="1"/>
</dbReference>
<dbReference type="CDD" id="cd07989">
    <property type="entry name" value="LPLAT_AGPAT-like"/>
    <property type="match status" value="1"/>
</dbReference>
<dbReference type="RefSeq" id="WP_263126535.1">
    <property type="nucleotide sequence ID" value="NZ_CP106753.1"/>
</dbReference>
<name>A0ABY6DRV7_9NEIS</name>
<dbReference type="SUPFAM" id="SSF69593">
    <property type="entry name" value="Glycerol-3-phosphate (1)-acyltransferase"/>
    <property type="match status" value="1"/>
</dbReference>
<evidence type="ECO:0000256" key="5">
    <source>
        <dbReference type="ARBA" id="ARBA00023098"/>
    </source>
</evidence>
<organism evidence="10 11">
    <name type="scientific">Chitiniphilus purpureus</name>
    <dbReference type="NCBI Taxonomy" id="2981137"/>
    <lineage>
        <taxon>Bacteria</taxon>
        <taxon>Pseudomonadati</taxon>
        <taxon>Pseudomonadota</taxon>
        <taxon>Betaproteobacteria</taxon>
        <taxon>Neisseriales</taxon>
        <taxon>Chitinibacteraceae</taxon>
        <taxon>Chitiniphilus</taxon>
    </lineage>
</organism>
<reference evidence="10" key="1">
    <citation type="submission" date="2022-10" db="EMBL/GenBank/DDBJ databases">
        <title>Chitiniphilus purpureus sp. nov., a novel chitin-degrading bacterium isolated from crawfish pond sediment.</title>
        <authorList>
            <person name="Li K."/>
        </authorList>
    </citation>
    <scope>NUCLEOTIDE SEQUENCE</scope>
    <source>
        <strain evidence="10">CD1</strain>
    </source>
</reference>
<keyword evidence="4 8" id="KW-1133">Transmembrane helix</keyword>
<dbReference type="PANTHER" id="PTHR23063:SF52">
    <property type="entry name" value="LYSOPHOSPHATIDYLCHOLINE ACYLTRANSFERASE"/>
    <property type="match status" value="1"/>
</dbReference>
<keyword evidence="7 10" id="KW-0012">Acyltransferase</keyword>
<evidence type="ECO:0000256" key="4">
    <source>
        <dbReference type="ARBA" id="ARBA00022989"/>
    </source>
</evidence>
<dbReference type="PANTHER" id="PTHR23063">
    <property type="entry name" value="PHOSPHOLIPID ACYLTRANSFERASE"/>
    <property type="match status" value="1"/>
</dbReference>
<evidence type="ECO:0000256" key="1">
    <source>
        <dbReference type="ARBA" id="ARBA00004370"/>
    </source>
</evidence>
<keyword evidence="11" id="KW-1185">Reference proteome</keyword>
<comment type="subcellular location">
    <subcellularLocation>
        <location evidence="1">Membrane</location>
    </subcellularLocation>
</comment>
<keyword evidence="2" id="KW-0808">Transferase</keyword>
<dbReference type="InterPro" id="IPR002123">
    <property type="entry name" value="Plipid/glycerol_acylTrfase"/>
</dbReference>
<gene>
    <name evidence="10" type="ORF">N8I74_08870</name>
</gene>
<dbReference type="EMBL" id="CP106753">
    <property type="protein sequence ID" value="UXY17105.1"/>
    <property type="molecule type" value="Genomic_DNA"/>
</dbReference>
<sequence length="248" mass="28484">MLWLAARLRDLVAWLDLALFTLLMLVLSWLPLHWLSGWYPRLFRSWCRVFARALRVQLRLHQHQTRRLPPRYILIANHPSAFEDIGIPALFPVTSLAKAEVRRWWLVGRIAAAAGTLFVTRENKDSRQAAQGALIAAVHAGHNVALYPEGGCKGRRLWEKFLYGAFTVSLETGIPIVPVFLHYEAQEAFEWADGETLLQKMWHILTAPNHVANYHVFDAFDPGQFAGRDHYAAHAHACFVAWQQRYLQ</sequence>
<evidence type="ECO:0000256" key="3">
    <source>
        <dbReference type="ARBA" id="ARBA00022692"/>
    </source>
</evidence>
<evidence type="ECO:0000256" key="6">
    <source>
        <dbReference type="ARBA" id="ARBA00023136"/>
    </source>
</evidence>
<feature type="transmembrane region" description="Helical" evidence="8">
    <location>
        <begin position="12"/>
        <end position="35"/>
    </location>
</feature>
<dbReference type="Proteomes" id="UP001061302">
    <property type="component" value="Chromosome"/>
</dbReference>
<evidence type="ECO:0000256" key="7">
    <source>
        <dbReference type="ARBA" id="ARBA00023315"/>
    </source>
</evidence>
<evidence type="ECO:0000313" key="11">
    <source>
        <dbReference type="Proteomes" id="UP001061302"/>
    </source>
</evidence>
<keyword evidence="6 8" id="KW-0472">Membrane</keyword>
<evidence type="ECO:0000313" key="10">
    <source>
        <dbReference type="EMBL" id="UXY17105.1"/>
    </source>
</evidence>
<keyword evidence="5" id="KW-0443">Lipid metabolism</keyword>
<dbReference type="SMART" id="SM00563">
    <property type="entry name" value="PlsC"/>
    <property type="match status" value="1"/>
</dbReference>
<feature type="domain" description="Phospholipid/glycerol acyltransferase" evidence="9">
    <location>
        <begin position="72"/>
        <end position="184"/>
    </location>
</feature>
<keyword evidence="3 8" id="KW-0812">Transmembrane</keyword>
<protein>
    <submittedName>
        <fullName evidence="10">1-acyl-sn-glycerol-3-phosphate acyltransferase</fullName>
    </submittedName>
</protein>
<evidence type="ECO:0000259" key="9">
    <source>
        <dbReference type="SMART" id="SM00563"/>
    </source>
</evidence>
<dbReference type="GO" id="GO:0016746">
    <property type="term" value="F:acyltransferase activity"/>
    <property type="evidence" value="ECO:0007669"/>
    <property type="project" value="UniProtKB-KW"/>
</dbReference>
<proteinExistence type="predicted"/>
<accession>A0ABY6DRV7</accession>